<dbReference type="InterPro" id="IPR006963">
    <property type="entry name" value="Mopterin_OxRdtase_4Fe-4S_dom"/>
</dbReference>
<dbReference type="PROSITE" id="PS51669">
    <property type="entry name" value="4FE4S_MOW_BIS_MGD"/>
    <property type="match status" value="1"/>
</dbReference>
<evidence type="ECO:0000259" key="10">
    <source>
        <dbReference type="PROSITE" id="PS51379"/>
    </source>
</evidence>
<dbReference type="SUPFAM" id="SSF54292">
    <property type="entry name" value="2Fe-2S ferredoxin-like"/>
    <property type="match status" value="1"/>
</dbReference>
<dbReference type="Gene3D" id="3.30.70.20">
    <property type="match status" value="1"/>
</dbReference>
<name>A0AAJ6CSG0_9CHLR</name>
<reference evidence="13" key="2">
    <citation type="journal article" date="2023" name="Nat. Commun.">
        <title>Cultivation of marine bacteria of the SAR202 clade.</title>
        <authorList>
            <person name="Lim Y."/>
            <person name="Seo J.H."/>
            <person name="Giovannoni S.J."/>
            <person name="Kang I."/>
            <person name="Cho J.C."/>
        </authorList>
    </citation>
    <scope>NUCLEOTIDE SEQUENCE</scope>
    <source>
        <strain evidence="13">JH1073</strain>
    </source>
</reference>
<feature type="domain" description="2Fe-2S ferredoxin-type" evidence="9">
    <location>
        <begin position="7"/>
        <end position="87"/>
    </location>
</feature>
<sequence length="361" mass="39934">MVTEVKNKLNVEVNGIEIGCGTESRVLDAIRAAGFDVPTLCYDERIGPQGTCRMCLVDVEVDGQKQQVAACTAFSSEAMKVETHSDSITEYRKTILELLLSETASPANCPKCLSFKKCELHTAAEEYGAKWDAFPSLVVREKAVDDNPFIQRDYDYCISCFRCTNVCNDWEQAAAITVEGRGQENSIASYFNNKLLDSPCTFCGQCINTCPTGALTDKKITGKTKADNIERTKTVCPYCGVGCGIHLLTEDGKLKGTEPDFSAPSRGSLCVKGQFASWEFVKSEERLKYPLIKENGAFRRASWDEALDLITERFTSFRDEDGPDSLVCWSSARSVTEANYLMQKFARIGIGTNNIDNCSRT</sequence>
<evidence type="ECO:0000259" key="9">
    <source>
        <dbReference type="PROSITE" id="PS51085"/>
    </source>
</evidence>
<keyword evidence="4" id="KW-0677">Repeat</keyword>
<evidence type="ECO:0000256" key="3">
    <source>
        <dbReference type="ARBA" id="ARBA00022723"/>
    </source>
</evidence>
<dbReference type="Gene3D" id="2.20.25.90">
    <property type="entry name" value="ADC-like domains"/>
    <property type="match status" value="1"/>
</dbReference>
<dbReference type="InterPro" id="IPR036010">
    <property type="entry name" value="2Fe-2S_ferredoxin-like_sf"/>
</dbReference>
<dbReference type="AlphaFoldDB" id="A0AAJ6CSG0"/>
<dbReference type="GO" id="GO:0046872">
    <property type="term" value="F:metal ion binding"/>
    <property type="evidence" value="ECO:0007669"/>
    <property type="project" value="UniProtKB-KW"/>
</dbReference>
<protein>
    <submittedName>
        <fullName evidence="13">Molybdopterin-dependent oxidoreductase</fullName>
    </submittedName>
</protein>
<evidence type="ECO:0000313" key="15">
    <source>
        <dbReference type="Proteomes" id="UP001321249"/>
    </source>
</evidence>
<dbReference type="InterPro" id="IPR017896">
    <property type="entry name" value="4Fe4S_Fe-S-bd"/>
</dbReference>
<dbReference type="PANTHER" id="PTHR43105:SF14">
    <property type="entry name" value="FORMATE DEHYDROGENASE H"/>
    <property type="match status" value="1"/>
</dbReference>
<keyword evidence="5" id="KW-0560">Oxidoreductase</keyword>
<dbReference type="GO" id="GO:0003954">
    <property type="term" value="F:NADH dehydrogenase activity"/>
    <property type="evidence" value="ECO:0007669"/>
    <property type="project" value="TreeGrafter"/>
</dbReference>
<dbReference type="Proteomes" id="UP001219901">
    <property type="component" value="Chromosome"/>
</dbReference>
<dbReference type="InterPro" id="IPR000283">
    <property type="entry name" value="NADH_UbQ_OxRdtase_75kDa_su_CS"/>
</dbReference>
<dbReference type="SMART" id="SM00926">
    <property type="entry name" value="Molybdop_Fe4S4"/>
    <property type="match status" value="1"/>
</dbReference>
<reference evidence="14 15" key="1">
    <citation type="submission" date="2019-11" db="EMBL/GenBank/DDBJ databases">
        <authorList>
            <person name="Cho J.-C."/>
        </authorList>
    </citation>
    <scope>NUCLEOTIDE SEQUENCE [LARGE SCALE GENOMIC DNA]</scope>
    <source>
        <strain evidence="13 14">JH1073</strain>
        <strain evidence="12 15">JH702</strain>
    </source>
</reference>
<evidence type="ECO:0000256" key="1">
    <source>
        <dbReference type="ARBA" id="ARBA00001966"/>
    </source>
</evidence>
<dbReference type="PROSITE" id="PS00551">
    <property type="entry name" value="MOLYBDOPTERIN_PROK_1"/>
    <property type="match status" value="1"/>
</dbReference>
<dbReference type="CDD" id="cd00207">
    <property type="entry name" value="fer2"/>
    <property type="match status" value="1"/>
</dbReference>
<dbReference type="Gene3D" id="3.40.50.740">
    <property type="match status" value="1"/>
</dbReference>
<evidence type="ECO:0000256" key="5">
    <source>
        <dbReference type="ARBA" id="ARBA00023002"/>
    </source>
</evidence>
<dbReference type="PROSITE" id="PS00641">
    <property type="entry name" value="COMPLEX1_75K_1"/>
    <property type="match status" value="1"/>
</dbReference>
<keyword evidence="6" id="KW-0408">Iron</keyword>
<evidence type="ECO:0000256" key="4">
    <source>
        <dbReference type="ARBA" id="ARBA00022737"/>
    </source>
</evidence>
<dbReference type="Pfam" id="PF04879">
    <property type="entry name" value="Molybdop_Fe4S4"/>
    <property type="match status" value="1"/>
</dbReference>
<feature type="domain" description="4Fe-4S ferredoxin-type" evidence="10">
    <location>
        <begin position="191"/>
        <end position="220"/>
    </location>
</feature>
<keyword evidence="7" id="KW-0411">Iron-sulfur</keyword>
<reference evidence="14" key="3">
    <citation type="submission" date="2023-06" db="EMBL/GenBank/DDBJ databases">
        <title>Pangenomics reveal diversification of enzyme families and niche specialization in globally abundant SAR202 bacteria.</title>
        <authorList>
            <person name="Saw J.H.W."/>
        </authorList>
    </citation>
    <scope>NUCLEOTIDE SEQUENCE [LARGE SCALE GENOMIC DNA]</scope>
    <source>
        <strain evidence="14">JH1073</strain>
    </source>
</reference>
<dbReference type="EMBL" id="WMBE01000001">
    <property type="protein sequence ID" value="MDG0866040.1"/>
    <property type="molecule type" value="Genomic_DNA"/>
</dbReference>
<dbReference type="InterPro" id="IPR027467">
    <property type="entry name" value="MopterinOxRdtase_cofactor_BS"/>
</dbReference>
<dbReference type="PROSITE" id="PS51379">
    <property type="entry name" value="4FE4S_FER_2"/>
    <property type="match status" value="2"/>
</dbReference>
<evidence type="ECO:0000259" key="11">
    <source>
        <dbReference type="PROSITE" id="PS51669"/>
    </source>
</evidence>
<keyword evidence="2" id="KW-0004">4Fe-4S</keyword>
<dbReference type="GO" id="GO:0042773">
    <property type="term" value="P:ATP synthesis coupled electron transport"/>
    <property type="evidence" value="ECO:0007669"/>
    <property type="project" value="InterPro"/>
</dbReference>
<dbReference type="PROSITE" id="PS00198">
    <property type="entry name" value="4FE4S_FER_1"/>
    <property type="match status" value="1"/>
</dbReference>
<keyword evidence="14" id="KW-1185">Reference proteome</keyword>
<organism evidence="13 14">
    <name type="scientific">Candidatus Lucifugimonas marina</name>
    <dbReference type="NCBI Taxonomy" id="3038979"/>
    <lineage>
        <taxon>Bacteria</taxon>
        <taxon>Bacillati</taxon>
        <taxon>Chloroflexota</taxon>
        <taxon>Dehalococcoidia</taxon>
        <taxon>SAR202 cluster</taxon>
        <taxon>Candidatus Lucifugimonadales</taxon>
        <taxon>Candidatus Lucifugimonadaceae</taxon>
        <taxon>Candidatus Lucifugimonas</taxon>
    </lineage>
</organism>
<dbReference type="SMART" id="SM00929">
    <property type="entry name" value="NADH-G_4Fe-4S_3"/>
    <property type="match status" value="1"/>
</dbReference>
<dbReference type="InterPro" id="IPR050123">
    <property type="entry name" value="Prok_molybdopt-oxidoreductase"/>
</dbReference>
<accession>A0AAJ6CSG0</accession>
<dbReference type="PROSITE" id="PS51085">
    <property type="entry name" value="2FE2S_FER_2"/>
    <property type="match status" value="1"/>
</dbReference>
<evidence type="ECO:0000256" key="6">
    <source>
        <dbReference type="ARBA" id="ARBA00023004"/>
    </source>
</evidence>
<dbReference type="FunFam" id="3.30.70.20:FF:000035">
    <property type="entry name" value="Iron hydrogenase 1"/>
    <property type="match status" value="1"/>
</dbReference>
<dbReference type="Pfam" id="PF13510">
    <property type="entry name" value="Fer2_4"/>
    <property type="match status" value="1"/>
</dbReference>
<dbReference type="Proteomes" id="UP001321249">
    <property type="component" value="Unassembled WGS sequence"/>
</dbReference>
<feature type="domain" description="4Fe-4S ferredoxin-type" evidence="10">
    <location>
        <begin position="148"/>
        <end position="179"/>
    </location>
</feature>
<comment type="cofactor">
    <cofactor evidence="1">
        <name>[4Fe-4S] cluster</name>
        <dbReference type="ChEBI" id="CHEBI:49883"/>
    </cofactor>
</comment>
<dbReference type="InterPro" id="IPR019574">
    <property type="entry name" value="NADH_UbQ_OxRdtase_Gsu_4Fe4S-bd"/>
</dbReference>
<dbReference type="InterPro" id="IPR017900">
    <property type="entry name" value="4Fe4S_Fe_S_CS"/>
</dbReference>
<gene>
    <name evidence="12" type="ORF">GKO46_03015</name>
    <name evidence="13" type="ORF">GKO48_06245</name>
</gene>
<keyword evidence="3" id="KW-0479">Metal-binding</keyword>
<dbReference type="SUPFAM" id="SSF53706">
    <property type="entry name" value="Formate dehydrogenase/DMSO reductase, domains 1-3"/>
    <property type="match status" value="1"/>
</dbReference>
<comment type="cofactor">
    <cofactor evidence="8">
        <name>[2Fe-2S] cluster</name>
        <dbReference type="ChEBI" id="CHEBI:190135"/>
    </cofactor>
</comment>
<evidence type="ECO:0000313" key="13">
    <source>
        <dbReference type="EMBL" id="WFG39233.1"/>
    </source>
</evidence>
<dbReference type="Pfam" id="PF00384">
    <property type="entry name" value="Molybdopterin"/>
    <property type="match status" value="1"/>
</dbReference>
<evidence type="ECO:0000313" key="12">
    <source>
        <dbReference type="EMBL" id="MDG0866040.1"/>
    </source>
</evidence>
<dbReference type="GO" id="GO:0008137">
    <property type="term" value="F:NADH dehydrogenase (ubiquinone) activity"/>
    <property type="evidence" value="ECO:0007669"/>
    <property type="project" value="InterPro"/>
</dbReference>
<dbReference type="GO" id="GO:0051539">
    <property type="term" value="F:4 iron, 4 sulfur cluster binding"/>
    <property type="evidence" value="ECO:0007669"/>
    <property type="project" value="UniProtKB-KW"/>
</dbReference>
<evidence type="ECO:0000256" key="2">
    <source>
        <dbReference type="ARBA" id="ARBA00022485"/>
    </source>
</evidence>
<dbReference type="InterPro" id="IPR006656">
    <property type="entry name" value="Mopterin_OxRdtase"/>
</dbReference>
<dbReference type="EMBL" id="CP046147">
    <property type="protein sequence ID" value="WFG39233.1"/>
    <property type="molecule type" value="Genomic_DNA"/>
</dbReference>
<dbReference type="Gene3D" id="3.10.20.740">
    <property type="match status" value="1"/>
</dbReference>
<dbReference type="GO" id="GO:0016020">
    <property type="term" value="C:membrane"/>
    <property type="evidence" value="ECO:0007669"/>
    <property type="project" value="InterPro"/>
</dbReference>
<dbReference type="PANTHER" id="PTHR43105">
    <property type="entry name" value="RESPIRATORY NITRATE REDUCTASE"/>
    <property type="match status" value="1"/>
</dbReference>
<dbReference type="InterPro" id="IPR054351">
    <property type="entry name" value="NADH_UbQ_OxRdtase_ferredoxin"/>
</dbReference>
<dbReference type="Pfam" id="PF22117">
    <property type="entry name" value="Fer4_Nqo3"/>
    <property type="match status" value="1"/>
</dbReference>
<evidence type="ECO:0000256" key="8">
    <source>
        <dbReference type="ARBA" id="ARBA00034078"/>
    </source>
</evidence>
<dbReference type="InterPro" id="IPR001041">
    <property type="entry name" value="2Fe-2S_ferredoxin-type"/>
</dbReference>
<evidence type="ECO:0000256" key="7">
    <source>
        <dbReference type="ARBA" id="ARBA00023014"/>
    </source>
</evidence>
<feature type="domain" description="4Fe-4S Mo/W bis-MGD-type" evidence="11">
    <location>
        <begin position="229"/>
        <end position="284"/>
    </location>
</feature>
<proteinExistence type="predicted"/>
<evidence type="ECO:0000313" key="14">
    <source>
        <dbReference type="Proteomes" id="UP001219901"/>
    </source>
</evidence>
<dbReference type="SUPFAM" id="SSF54862">
    <property type="entry name" value="4Fe-4S ferredoxins"/>
    <property type="match status" value="1"/>
</dbReference>